<comment type="subcellular location">
    <subcellularLocation>
        <location evidence="1">Secreted</location>
    </subcellularLocation>
</comment>
<evidence type="ECO:0000256" key="8">
    <source>
        <dbReference type="RuleBase" id="RU361156"/>
    </source>
</evidence>
<name>F6HQN8_VITVI</name>
<evidence type="ECO:0000256" key="6">
    <source>
        <dbReference type="ARBA" id="ARBA00022801"/>
    </source>
</evidence>
<dbReference type="PANTHER" id="PTHR11802">
    <property type="entry name" value="SERINE PROTEASE FAMILY S10 SERINE CARBOXYPEPTIDASE"/>
    <property type="match status" value="1"/>
</dbReference>
<evidence type="ECO:0000256" key="4">
    <source>
        <dbReference type="ARBA" id="ARBA00022645"/>
    </source>
</evidence>
<keyword evidence="7" id="KW-0325">Glycoprotein</keyword>
<dbReference type="EC" id="3.4.16.-" evidence="8"/>
<dbReference type="FunFam" id="3.40.50.1820:FF:000453">
    <property type="entry name" value="Carboxypeptidase"/>
    <property type="match status" value="1"/>
</dbReference>
<dbReference type="PaxDb" id="29760-VIT_08s0040g01040.t01"/>
<evidence type="ECO:0000256" key="1">
    <source>
        <dbReference type="ARBA" id="ARBA00004613"/>
    </source>
</evidence>
<dbReference type="eggNOG" id="KOG1282">
    <property type="taxonomic scope" value="Eukaryota"/>
</dbReference>
<feature type="chain" id="PRO_5005129802" description="Carboxypeptidase" evidence="8">
    <location>
        <begin position="23"/>
        <end position="795"/>
    </location>
</feature>
<dbReference type="MEROPS" id="S10.005"/>
<dbReference type="GO" id="GO:0005576">
    <property type="term" value="C:extracellular region"/>
    <property type="evidence" value="ECO:0007669"/>
    <property type="project" value="UniProtKB-SubCell"/>
</dbReference>
<proteinExistence type="inferred from homology"/>
<accession>F6HQN8</accession>
<dbReference type="AlphaFoldDB" id="F6HQN8"/>
<evidence type="ECO:0000313" key="10">
    <source>
        <dbReference type="Proteomes" id="UP000009183"/>
    </source>
</evidence>
<dbReference type="GO" id="GO:0004185">
    <property type="term" value="F:serine-type carboxypeptidase activity"/>
    <property type="evidence" value="ECO:0000318"/>
    <property type="project" value="GO_Central"/>
</dbReference>
<feature type="signal peptide" evidence="8">
    <location>
        <begin position="1"/>
        <end position="22"/>
    </location>
</feature>
<dbReference type="InParanoid" id="F6HQN8"/>
<dbReference type="PRINTS" id="PR00724">
    <property type="entry name" value="CRBOXYPTASEC"/>
</dbReference>
<dbReference type="FunFam" id="3.40.50.1820:FF:000573">
    <property type="entry name" value="Carboxypeptidase"/>
    <property type="match status" value="1"/>
</dbReference>
<evidence type="ECO:0000256" key="3">
    <source>
        <dbReference type="ARBA" id="ARBA00022525"/>
    </source>
</evidence>
<dbReference type="InterPro" id="IPR018202">
    <property type="entry name" value="Ser_caboxypep_ser_AS"/>
</dbReference>
<evidence type="ECO:0000256" key="2">
    <source>
        <dbReference type="ARBA" id="ARBA00009431"/>
    </source>
</evidence>
<dbReference type="EMBL" id="FN596008">
    <property type="protein sequence ID" value="CCB57119.1"/>
    <property type="molecule type" value="Genomic_DNA"/>
</dbReference>
<dbReference type="Pfam" id="PF00450">
    <property type="entry name" value="Peptidase_S10"/>
    <property type="match status" value="2"/>
</dbReference>
<sequence length="795" mass="88642">MKLHCSWMVVLATLCVAPLCFAMEPVSESDKLGSLPGQPHVSFQQFGGYVTIDEKQGRALFYYFVEAVTDPTASKPLVLWLTGGPGCSSLGGGAFMEHGPFRPRGNTLLRNKHSWNREANMLYVESPAGVGFSYSRNKSFYDDINDEVTARDNLAFLEGWFMKFPKYRNRELFITGESYAGHYVPQLAQLVINSGKNFNLKGILIGNPLLEFDTDMNAQGDFFWSHGLISDSTHALLTSTCNYSQIMRWVYNISESLSPECYEVYNKSAGEIGGSVDPFDVLGDKCLSSVRNTTPNISAFIQGTFFNAWKLCPSYNKLENQAVSIASLSLSVTMQTQSWMMILAAVCAALVHFCSSAVESHSAQADQISSLPGQPRVSFQQFSGYITIDEKQDRSFFYYFVEAENDTTALKPLVVWFSGGPGCSSVGAQHGPFRPSGDILLTNKYSWNREANMLYPESPAGTGFSYSANTSFYTNLNDEITARDNLVFLKNWFIKFPQYKNSELFIAGESYAGHFVPQLAQLILESSVKFNLKGILMGNPLMDFDTNYNSVPHFYWSHGLISDSTYNLFSSKCNYSRMNREQTSGSLSPACLAVRSQYSQEVGDSVDRFDVTLNSCLPSVDPQPQVTENVDVCIGDEVNKYFNREDVQKSLHARLVGVANWSMCSGALRYNIKDKEITMIPVMGSLVKSGIRTFVYSGDQDSVIPLFGTRTLVDGLAKKLRLNTTVPYRNWFEGEQVGGWTQVYGDILSFATVRGGSHTVPGTQPVFKAKITFLNLNYRTSSRGSFHWETTNLNR</sequence>
<reference evidence="10" key="1">
    <citation type="journal article" date="2007" name="Nature">
        <title>The grapevine genome sequence suggests ancestral hexaploidization in major angiosperm phyla.</title>
        <authorList>
            <consortium name="The French-Italian Public Consortium for Grapevine Genome Characterization."/>
            <person name="Jaillon O."/>
            <person name="Aury J.-M."/>
            <person name="Noel B."/>
            <person name="Policriti A."/>
            <person name="Clepet C."/>
            <person name="Casagrande A."/>
            <person name="Choisne N."/>
            <person name="Aubourg S."/>
            <person name="Vitulo N."/>
            <person name="Jubin C."/>
            <person name="Vezzi A."/>
            <person name="Legeai F."/>
            <person name="Hugueney P."/>
            <person name="Dasilva C."/>
            <person name="Horner D."/>
            <person name="Mica E."/>
            <person name="Jublot D."/>
            <person name="Poulain J."/>
            <person name="Bruyere C."/>
            <person name="Billault A."/>
            <person name="Segurens B."/>
            <person name="Gouyvenoux M."/>
            <person name="Ugarte E."/>
            <person name="Cattonaro F."/>
            <person name="Anthouard V."/>
            <person name="Vico V."/>
            <person name="Del Fabbro C."/>
            <person name="Alaux M."/>
            <person name="Di Gaspero G."/>
            <person name="Dumas V."/>
            <person name="Felice N."/>
            <person name="Paillard S."/>
            <person name="Juman I."/>
            <person name="Moroldo M."/>
            <person name="Scalabrin S."/>
            <person name="Canaguier A."/>
            <person name="Le Clainche I."/>
            <person name="Malacrida G."/>
            <person name="Durand E."/>
            <person name="Pesole G."/>
            <person name="Laucou V."/>
            <person name="Chatelet P."/>
            <person name="Merdinoglu D."/>
            <person name="Delledonne M."/>
            <person name="Pezzotti M."/>
            <person name="Lecharny A."/>
            <person name="Scarpelli C."/>
            <person name="Artiguenave F."/>
            <person name="Pe M.E."/>
            <person name="Valle G."/>
            <person name="Morgante M."/>
            <person name="Caboche M."/>
            <person name="Adam-Blondon A.-F."/>
            <person name="Weissenbach J."/>
            <person name="Quetier F."/>
            <person name="Wincker P."/>
        </authorList>
    </citation>
    <scope>NUCLEOTIDE SEQUENCE [LARGE SCALE GENOMIC DNA]</scope>
    <source>
        <strain evidence="10">cv. Pinot noir / PN40024</strain>
    </source>
</reference>
<dbReference type="Gene3D" id="6.10.250.940">
    <property type="match status" value="1"/>
</dbReference>
<dbReference type="Gene3D" id="3.40.50.11320">
    <property type="match status" value="1"/>
</dbReference>
<organism evidence="9 10">
    <name type="scientific">Vitis vinifera</name>
    <name type="common">Grape</name>
    <dbReference type="NCBI Taxonomy" id="29760"/>
    <lineage>
        <taxon>Eukaryota</taxon>
        <taxon>Viridiplantae</taxon>
        <taxon>Streptophyta</taxon>
        <taxon>Embryophyta</taxon>
        <taxon>Tracheophyta</taxon>
        <taxon>Spermatophyta</taxon>
        <taxon>Magnoliopsida</taxon>
        <taxon>eudicotyledons</taxon>
        <taxon>Gunneridae</taxon>
        <taxon>Pentapetalae</taxon>
        <taxon>rosids</taxon>
        <taxon>Vitales</taxon>
        <taxon>Vitaceae</taxon>
        <taxon>Viteae</taxon>
        <taxon>Vitis</taxon>
    </lineage>
</organism>
<dbReference type="ExpressionAtlas" id="F6HQN8">
    <property type="expression patterns" value="baseline and differential"/>
</dbReference>
<dbReference type="HOGENOM" id="CLU_353530_0_0_1"/>
<gene>
    <name evidence="9" type="ordered locus">VIT_08s0040g01040</name>
</gene>
<dbReference type="PROSITE" id="PS00560">
    <property type="entry name" value="CARBOXYPEPT_SER_HIS"/>
    <property type="match status" value="1"/>
</dbReference>
<evidence type="ECO:0000313" key="9">
    <source>
        <dbReference type="EMBL" id="CCB57119.1"/>
    </source>
</evidence>
<evidence type="ECO:0000256" key="7">
    <source>
        <dbReference type="ARBA" id="ARBA00023180"/>
    </source>
</evidence>
<dbReference type="PANTHER" id="PTHR11802:SF281">
    <property type="entry name" value="CARBOXYPEPTIDASE"/>
    <property type="match status" value="1"/>
</dbReference>
<evidence type="ECO:0000256" key="5">
    <source>
        <dbReference type="ARBA" id="ARBA00022670"/>
    </source>
</evidence>
<keyword evidence="6 8" id="KW-0378">Hydrolase</keyword>
<dbReference type="InterPro" id="IPR029058">
    <property type="entry name" value="AB_hydrolase_fold"/>
</dbReference>
<dbReference type="Proteomes" id="UP000009183">
    <property type="component" value="Chromosome 8"/>
</dbReference>
<comment type="similarity">
    <text evidence="2 8">Belongs to the peptidase S10 family.</text>
</comment>
<dbReference type="OrthoDB" id="443318at2759"/>
<keyword evidence="10" id="KW-1185">Reference proteome</keyword>
<dbReference type="Gene3D" id="3.40.50.1820">
    <property type="entry name" value="alpha/beta hydrolase"/>
    <property type="match status" value="2"/>
</dbReference>
<dbReference type="InterPro" id="IPR033124">
    <property type="entry name" value="Ser_caboxypep_his_AS"/>
</dbReference>
<protein>
    <recommendedName>
        <fullName evidence="8">Carboxypeptidase</fullName>
        <ecNumber evidence="8">3.4.16.-</ecNumber>
    </recommendedName>
</protein>
<keyword evidence="8" id="KW-0732">Signal</keyword>
<dbReference type="SUPFAM" id="SSF53474">
    <property type="entry name" value="alpha/beta-Hydrolases"/>
    <property type="match status" value="2"/>
</dbReference>
<keyword evidence="5 8" id="KW-0645">Protease</keyword>
<keyword evidence="4 8" id="KW-0121">Carboxypeptidase</keyword>
<dbReference type="InterPro" id="IPR001563">
    <property type="entry name" value="Peptidase_S10"/>
</dbReference>
<dbReference type="PROSITE" id="PS00131">
    <property type="entry name" value="CARBOXYPEPT_SER_SER"/>
    <property type="match status" value="2"/>
</dbReference>
<keyword evidence="3" id="KW-0964">Secreted</keyword>
<dbReference type="GO" id="GO:0006508">
    <property type="term" value="P:proteolysis"/>
    <property type="evidence" value="ECO:0007669"/>
    <property type="project" value="UniProtKB-KW"/>
</dbReference>